<evidence type="ECO:0000256" key="1">
    <source>
        <dbReference type="SAM" id="MobiDB-lite"/>
    </source>
</evidence>
<organism evidence="3 4">
    <name type="scientific">Pseudomonas benzenivorans</name>
    <dbReference type="NCBI Taxonomy" id="556533"/>
    <lineage>
        <taxon>Bacteria</taxon>
        <taxon>Pseudomonadati</taxon>
        <taxon>Pseudomonadota</taxon>
        <taxon>Gammaproteobacteria</taxon>
        <taxon>Pseudomonadales</taxon>
        <taxon>Pseudomonadaceae</taxon>
        <taxon>Pseudomonas</taxon>
    </lineage>
</organism>
<feature type="region of interest" description="Disordered" evidence="1">
    <location>
        <begin position="70"/>
        <end position="100"/>
    </location>
</feature>
<evidence type="ECO:0000313" key="3">
    <source>
        <dbReference type="EMBL" id="UTW08258.1"/>
    </source>
</evidence>
<proteinExistence type="predicted"/>
<dbReference type="Proteomes" id="UP001059672">
    <property type="component" value="Chromosome"/>
</dbReference>
<reference evidence="3" key="1">
    <citation type="submission" date="2021-04" db="EMBL/GenBank/DDBJ databases">
        <title>Oceanospirillales bacteria with DddD are important DMSP degraders in coastal seawater.</title>
        <authorList>
            <person name="Liu J."/>
        </authorList>
    </citation>
    <scope>NUCLEOTIDE SEQUENCE</scope>
    <source>
        <strain evidence="3">D13-4</strain>
    </source>
</reference>
<sequence length="100" mass="11195">MKGQKGFAIAHRSPAQGMNPRALIGKAWGHIKRWHQLAEQRRRLATLNDEALKDLGLSRADVLEESERPFWDDPLADSPESRARGRLHAGEGQAGQCLCR</sequence>
<dbReference type="Pfam" id="PF06568">
    <property type="entry name" value="YjiS-like"/>
    <property type="match status" value="1"/>
</dbReference>
<gene>
    <name evidence="3" type="ORF">KDW96_02705</name>
</gene>
<accession>A0ABY5H804</accession>
<evidence type="ECO:0000259" key="2">
    <source>
        <dbReference type="Pfam" id="PF06568"/>
    </source>
</evidence>
<keyword evidence="4" id="KW-1185">Reference proteome</keyword>
<protein>
    <submittedName>
        <fullName evidence="3">DUF1127 domain-containing protein</fullName>
    </submittedName>
</protein>
<name>A0ABY5H804_9PSED</name>
<dbReference type="InterPro" id="IPR009506">
    <property type="entry name" value="YjiS-like"/>
</dbReference>
<dbReference type="EMBL" id="CP073346">
    <property type="protein sequence ID" value="UTW08258.1"/>
    <property type="molecule type" value="Genomic_DNA"/>
</dbReference>
<evidence type="ECO:0000313" key="4">
    <source>
        <dbReference type="Proteomes" id="UP001059672"/>
    </source>
</evidence>
<feature type="domain" description="YjiS-like" evidence="2">
    <location>
        <begin position="28"/>
        <end position="62"/>
    </location>
</feature>